<comment type="caution">
    <text evidence="1">The sequence shown here is derived from an EMBL/GenBank/DDBJ whole genome shotgun (WGS) entry which is preliminary data.</text>
</comment>
<keyword evidence="2" id="KW-1185">Reference proteome</keyword>
<dbReference type="Proteomes" id="UP001381693">
    <property type="component" value="Unassembled WGS sequence"/>
</dbReference>
<evidence type="ECO:0000313" key="2">
    <source>
        <dbReference type="Proteomes" id="UP001381693"/>
    </source>
</evidence>
<name>A0AAN8XBG2_HALRR</name>
<evidence type="ECO:0000313" key="1">
    <source>
        <dbReference type="EMBL" id="KAK7081166.1"/>
    </source>
</evidence>
<protein>
    <submittedName>
        <fullName evidence="1">Uncharacterized protein</fullName>
    </submittedName>
</protein>
<gene>
    <name evidence="1" type="ORF">SK128_007561</name>
</gene>
<dbReference type="AlphaFoldDB" id="A0AAN8XBG2"/>
<reference evidence="1 2" key="1">
    <citation type="submission" date="2023-11" db="EMBL/GenBank/DDBJ databases">
        <title>Halocaridina rubra genome assembly.</title>
        <authorList>
            <person name="Smith C."/>
        </authorList>
    </citation>
    <scope>NUCLEOTIDE SEQUENCE [LARGE SCALE GENOMIC DNA]</scope>
    <source>
        <strain evidence="1">EP-1</strain>
        <tissue evidence="1">Whole</tissue>
    </source>
</reference>
<dbReference type="EMBL" id="JAXCGZ010005688">
    <property type="protein sequence ID" value="KAK7081166.1"/>
    <property type="molecule type" value="Genomic_DNA"/>
</dbReference>
<accession>A0AAN8XBG2</accession>
<proteinExistence type="predicted"/>
<organism evidence="1 2">
    <name type="scientific">Halocaridina rubra</name>
    <name type="common">Hawaiian red shrimp</name>
    <dbReference type="NCBI Taxonomy" id="373956"/>
    <lineage>
        <taxon>Eukaryota</taxon>
        <taxon>Metazoa</taxon>
        <taxon>Ecdysozoa</taxon>
        <taxon>Arthropoda</taxon>
        <taxon>Crustacea</taxon>
        <taxon>Multicrustacea</taxon>
        <taxon>Malacostraca</taxon>
        <taxon>Eumalacostraca</taxon>
        <taxon>Eucarida</taxon>
        <taxon>Decapoda</taxon>
        <taxon>Pleocyemata</taxon>
        <taxon>Caridea</taxon>
        <taxon>Atyoidea</taxon>
        <taxon>Atyidae</taxon>
        <taxon>Halocaridina</taxon>
    </lineage>
</organism>
<sequence>MLRMTNRGTDHIKNKTSISLRGTLYPTSRILRDKLLNLPFSKQIKVDRNNIWNIAAMIPRALIILTALLLPSETLAIDDLFEKYTFSKVMRGCFGNESYIHFLSQVNQANRYCSYLTEEEFFTLFGTGNSVTQFFESLRPRYFGSRPQLFNVNTNSNNNFLNVGNLFDSSRNAHRGGATGITRWPIRSARSEGTTESSFIIVADENSSGEVVRPLHLERRKQYSFNPDPLSTGSIVHWFSCPLVQLSTGSVVTGSVVLKPFSSLQIRFNFNSHTVGNDEVKTAVENVREALLHFTCVLRRMDIIDTNFNVNYRTVVNTFIETNILDYRLRQDLREGIAFCRDAMRCLPENVLPIPVELQLLLEFMKCEKRKRLISCFRQDLRQNLHLFDLSALPEDRGRGAYLENLMAVVMGVDILGDTEFN</sequence>